<accession>A0A086TBQ0</accession>
<dbReference type="OrthoDB" id="272392at2759"/>
<comment type="subcellular location">
    <subcellularLocation>
        <location evidence="1 9">Nucleus</location>
    </subcellularLocation>
</comment>
<evidence type="ECO:0000256" key="5">
    <source>
        <dbReference type="ARBA" id="ARBA00022478"/>
    </source>
</evidence>
<dbReference type="Pfam" id="PF22536">
    <property type="entry name" value="WHD_POLR3C"/>
    <property type="match status" value="1"/>
</dbReference>
<evidence type="ECO:0000256" key="9">
    <source>
        <dbReference type="RuleBase" id="RU367076"/>
    </source>
</evidence>
<comment type="caution">
    <text evidence="14">The sequence shown here is derived from an EMBL/GenBank/DDBJ whole genome shotgun (WGS) entry which is preliminary data.</text>
</comment>
<comment type="function">
    <text evidence="8 9">DNA-dependent RNA polymerase catalyzes the transcription of DNA into RNA using the four ribonucleoside triphosphates as substrates. Specific core component of RNA polymerase III which synthesizes small RNAs, such as 5S rRNA and tRNAs.</text>
</comment>
<feature type="compositionally biased region" description="Acidic residues" evidence="10">
    <location>
        <begin position="398"/>
        <end position="410"/>
    </location>
</feature>
<dbReference type="InterPro" id="IPR055207">
    <property type="entry name" value="POLR3C_WHD"/>
</dbReference>
<evidence type="ECO:0000256" key="3">
    <source>
        <dbReference type="ARBA" id="ARBA00011206"/>
    </source>
</evidence>
<evidence type="ECO:0000256" key="4">
    <source>
        <dbReference type="ARBA" id="ARBA00016689"/>
    </source>
</evidence>
<sequence>MLVTKHAAELCALLVNDLYGELPSRILITLLNKGRCTIPQLAQYTSLTTRQIRHGLAVLFQQNLLYTRIDPETKITTTYDANPFACYSLVRSGKILETIDQQFGSAERELVQTLLQLGHARVNDLNHAFGSRDSYTNGRTNGSQGHPNGLISSGDDLLLVLGRLIQADIVETVRPESFRNPVDIFHDIRQDVTKTAPGEKSTKTKTEQQEQILSRWRTFREQGKTIKRQLDQTRGSSAKRRKLQNGMATNGGIDEETVPQLSPNLIVRVNHEKCLVELRNQKLAEFAADCLGEATGEVYRTLLSILTAELSRCRRDAFVEEGDPTPQSTVTTLDIFEQLDESVNVSSGIGKVSRDKIDISSAERVRAAPAGTDDESDESDNEEAVRRPARPTQAIGFDDQDEDEDEESDDHGENGNVGKKGASSAPGANGNRGAGVRFEDETSSSGDRLEQMRQHLLLLKESKYKFIRHCGTLGRGQWTVDFQHLMGRIRDMELDAIIEQSFDRYGLRLAKILREKGKLDEKMLYTAALMKKSEMQQKMLAMQMAGLVDIQEVPKDNSRLANRTMFFWFFDAERTQAQILDDIYKAMLRCLQTLEVERHKERNILSFVERKDVQGKEEEVMTAEHYNKYNQHLEVQERLLGQVMRLDDVVAVFRDF</sequence>
<feature type="region of interest" description="Disordered" evidence="10">
    <location>
        <begin position="363"/>
        <end position="447"/>
    </location>
</feature>
<dbReference type="PANTHER" id="PTHR12949:SF0">
    <property type="entry name" value="DNA-DIRECTED RNA POLYMERASE III SUBUNIT RPC3"/>
    <property type="match status" value="1"/>
</dbReference>
<proteinExistence type="inferred from homology"/>
<keyword evidence="5 9" id="KW-0240">DNA-directed RNA polymerase</keyword>
<name>A0A086TBQ0_HAPC1</name>
<dbReference type="EMBL" id="JPKY01000016">
    <property type="protein sequence ID" value="KFH46782.1"/>
    <property type="molecule type" value="Genomic_DNA"/>
</dbReference>
<dbReference type="Proteomes" id="UP000029964">
    <property type="component" value="Unassembled WGS sequence"/>
</dbReference>
<dbReference type="Gene3D" id="1.10.10.10">
    <property type="entry name" value="Winged helix-like DNA-binding domain superfamily/Winged helix DNA-binding domain"/>
    <property type="match status" value="2"/>
</dbReference>
<dbReference type="STRING" id="857340.A0A086TBQ0"/>
<feature type="domain" description="RNA polymerase III subunit RPC82-related helix-turn-helix" evidence="12">
    <location>
        <begin position="9"/>
        <end position="64"/>
    </location>
</feature>
<dbReference type="SUPFAM" id="SSF46785">
    <property type="entry name" value="Winged helix' DNA-binding domain"/>
    <property type="match status" value="1"/>
</dbReference>
<keyword evidence="6 9" id="KW-0804">Transcription</keyword>
<evidence type="ECO:0000313" key="15">
    <source>
        <dbReference type="Proteomes" id="UP000029964"/>
    </source>
</evidence>
<reference evidence="15" key="1">
    <citation type="journal article" date="2014" name="Genome Announc.">
        <title>Genome sequence and annotation of Acremonium chrysogenum, producer of the beta-lactam antibiotic cephalosporin C.</title>
        <authorList>
            <person name="Terfehr D."/>
            <person name="Dahlmann T.A."/>
            <person name="Specht T."/>
            <person name="Zadra I."/>
            <person name="Kuernsteiner H."/>
            <person name="Kueck U."/>
        </authorList>
    </citation>
    <scope>NUCLEOTIDE SEQUENCE [LARGE SCALE GENOMIC DNA]</scope>
    <source>
        <strain evidence="15">ATCC 11550 / CBS 779.69 / DSM 880 / IAM 14645 / JCM 23072 / IMI 49137</strain>
    </source>
</reference>
<evidence type="ECO:0000313" key="14">
    <source>
        <dbReference type="EMBL" id="KFH46782.1"/>
    </source>
</evidence>
<evidence type="ECO:0000256" key="2">
    <source>
        <dbReference type="ARBA" id="ARBA00006835"/>
    </source>
</evidence>
<evidence type="ECO:0000256" key="8">
    <source>
        <dbReference type="ARBA" id="ARBA00025127"/>
    </source>
</evidence>
<evidence type="ECO:0000256" key="6">
    <source>
        <dbReference type="ARBA" id="ARBA00023163"/>
    </source>
</evidence>
<dbReference type="InterPro" id="IPR036388">
    <property type="entry name" value="WH-like_DNA-bd_sf"/>
</dbReference>
<dbReference type="PANTHER" id="PTHR12949">
    <property type="entry name" value="RNA POLYMERASE III DNA DIRECTED -RELATED"/>
    <property type="match status" value="1"/>
</dbReference>
<evidence type="ECO:0000259" key="11">
    <source>
        <dbReference type="Pfam" id="PF05645"/>
    </source>
</evidence>
<feature type="compositionally biased region" description="Acidic residues" evidence="10">
    <location>
        <begin position="372"/>
        <end position="382"/>
    </location>
</feature>
<comment type="similarity">
    <text evidence="2 9">Belongs to the RNA polymerase beta chain family.</text>
</comment>
<dbReference type="InterPro" id="IPR013197">
    <property type="entry name" value="RNA_pol_III_RPC82-rel_HTH"/>
</dbReference>
<dbReference type="AlphaFoldDB" id="A0A086TBQ0"/>
<dbReference type="GO" id="GO:0003697">
    <property type="term" value="F:single-stranded DNA binding"/>
    <property type="evidence" value="ECO:0007669"/>
    <property type="project" value="UniProtKB-UniRule"/>
</dbReference>
<feature type="domain" description="DNA-directed RNA polymerase III subunit RPC3 winged-helix" evidence="13">
    <location>
        <begin position="495"/>
        <end position="569"/>
    </location>
</feature>
<dbReference type="Pfam" id="PF05645">
    <property type="entry name" value="RNA_pol_Rpc82"/>
    <property type="match status" value="1"/>
</dbReference>
<dbReference type="GO" id="GO:0006351">
    <property type="term" value="P:DNA-templated transcription"/>
    <property type="evidence" value="ECO:0007669"/>
    <property type="project" value="InterPro"/>
</dbReference>
<dbReference type="HOGENOM" id="CLU_023294_0_0_1"/>
<dbReference type="InterPro" id="IPR039748">
    <property type="entry name" value="RPC3"/>
</dbReference>
<evidence type="ECO:0000256" key="1">
    <source>
        <dbReference type="ARBA" id="ARBA00004123"/>
    </source>
</evidence>
<evidence type="ECO:0000259" key="13">
    <source>
        <dbReference type="Pfam" id="PF22536"/>
    </source>
</evidence>
<feature type="domain" description="RNA polymerase III Rpc82 C -terminal" evidence="11">
    <location>
        <begin position="163"/>
        <end position="487"/>
    </location>
</feature>
<dbReference type="Pfam" id="PF08221">
    <property type="entry name" value="HTH_9"/>
    <property type="match status" value="1"/>
</dbReference>
<dbReference type="GO" id="GO:0005666">
    <property type="term" value="C:RNA polymerase III complex"/>
    <property type="evidence" value="ECO:0007669"/>
    <property type="project" value="UniProtKB-UniRule"/>
</dbReference>
<evidence type="ECO:0000256" key="7">
    <source>
        <dbReference type="ARBA" id="ARBA00023242"/>
    </source>
</evidence>
<protein>
    <recommendedName>
        <fullName evidence="4 9">DNA-directed RNA polymerase III subunit RPC3</fullName>
        <shortName evidence="9">RNA polymerase III subunit C3</shortName>
    </recommendedName>
</protein>
<gene>
    <name evidence="14" type="ORF">ACRE_024550</name>
</gene>
<keyword evidence="15" id="KW-1185">Reference proteome</keyword>
<comment type="subunit">
    <text evidence="3 9">Component of the RNA polymerase III (Pol III) complex consisting of 17 subunits.</text>
</comment>
<dbReference type="InterPro" id="IPR008806">
    <property type="entry name" value="RNA_pol_III_Rpc82_C"/>
</dbReference>
<evidence type="ECO:0000259" key="12">
    <source>
        <dbReference type="Pfam" id="PF08221"/>
    </source>
</evidence>
<evidence type="ECO:0000256" key="10">
    <source>
        <dbReference type="SAM" id="MobiDB-lite"/>
    </source>
</evidence>
<dbReference type="InterPro" id="IPR036390">
    <property type="entry name" value="WH_DNA-bd_sf"/>
</dbReference>
<organism evidence="14 15">
    <name type="scientific">Hapsidospora chrysogenum (strain ATCC 11550 / CBS 779.69 / DSM 880 / IAM 14645 / JCM 23072 / IMI 49137)</name>
    <name type="common">Acremonium chrysogenum</name>
    <dbReference type="NCBI Taxonomy" id="857340"/>
    <lineage>
        <taxon>Eukaryota</taxon>
        <taxon>Fungi</taxon>
        <taxon>Dikarya</taxon>
        <taxon>Ascomycota</taxon>
        <taxon>Pezizomycotina</taxon>
        <taxon>Sordariomycetes</taxon>
        <taxon>Hypocreomycetidae</taxon>
        <taxon>Hypocreales</taxon>
        <taxon>Bionectriaceae</taxon>
        <taxon>Hapsidospora</taxon>
    </lineage>
</organism>
<keyword evidence="7 9" id="KW-0539">Nucleus</keyword>